<name>A0A081AL20_PHYNI</name>
<organism evidence="1 2">
    <name type="scientific">Phytophthora nicotianae P1976</name>
    <dbReference type="NCBI Taxonomy" id="1317066"/>
    <lineage>
        <taxon>Eukaryota</taxon>
        <taxon>Sar</taxon>
        <taxon>Stramenopiles</taxon>
        <taxon>Oomycota</taxon>
        <taxon>Peronosporomycetes</taxon>
        <taxon>Peronosporales</taxon>
        <taxon>Peronosporaceae</taxon>
        <taxon>Phytophthora</taxon>
    </lineage>
</organism>
<protein>
    <submittedName>
        <fullName evidence="1">Uncharacterized protein</fullName>
    </submittedName>
</protein>
<proteinExistence type="predicted"/>
<gene>
    <name evidence="1" type="ORF">F444_05721</name>
</gene>
<dbReference type="PANTHER" id="PTHR37067:SF3">
    <property type="entry name" value="PX DOMAIN-CONTAINING PROTEIN"/>
    <property type="match status" value="1"/>
</dbReference>
<dbReference type="EMBL" id="ANJA01001080">
    <property type="protein sequence ID" value="ETO79581.1"/>
    <property type="molecule type" value="Genomic_DNA"/>
</dbReference>
<sequence length="377" mass="41861">MFKTFRTDLYTQRHKIEHPKKWSEFESLLSLQDREAFFAAVEVPFQETIASHYGEDALRMPVSKPIVEIVIGALLFHPDDLEGLTHKRALSLFVKSDTSDDGTYTATIKNAKLFSLVVKLVASGSSFRQSTIQAQIVREETGLVCYSGISELLVSNFVRVVCAVGIQCLSDILATTHGPGVRGRIQQNLYRPASAGDATVRATCDKLIETYKQMTHMEGPIHSSAIAKMTGKQFESNDEYVLEHVHALAFLQSLDIWVLEALESLVPDTKLQLVVAVAKLFVKGASGISAIMAERDAANAAYDDTPLVLPHQLLSIGMPEFAQMIKQHTPRLSKTLDATEIHQISKEFVKLQRCCEREDELGKVIRAADDNYKLGLL</sequence>
<comment type="caution">
    <text evidence="1">The sequence shown here is derived from an EMBL/GenBank/DDBJ whole genome shotgun (WGS) entry which is preliminary data.</text>
</comment>
<dbReference type="PANTHER" id="PTHR37067">
    <property type="entry name" value="PX DOMAIN-CONTAINING PROTEIN"/>
    <property type="match status" value="1"/>
</dbReference>
<evidence type="ECO:0000313" key="1">
    <source>
        <dbReference type="EMBL" id="ETO79581.1"/>
    </source>
</evidence>
<dbReference type="AlphaFoldDB" id="A0A081AL20"/>
<dbReference type="Proteomes" id="UP000028582">
    <property type="component" value="Unassembled WGS sequence"/>
</dbReference>
<accession>A0A081AL20</accession>
<reference evidence="1 2" key="1">
    <citation type="submission" date="2013-11" db="EMBL/GenBank/DDBJ databases">
        <title>The Genome Sequence of Phytophthora parasitica P1976.</title>
        <authorList>
            <consortium name="The Broad Institute Genomics Platform"/>
            <person name="Russ C."/>
            <person name="Tyler B."/>
            <person name="Panabieres F."/>
            <person name="Shan W."/>
            <person name="Tripathy S."/>
            <person name="Grunwald N."/>
            <person name="Machado M."/>
            <person name="Johnson C.S."/>
            <person name="Walker B."/>
            <person name="Young S."/>
            <person name="Zeng Q."/>
            <person name="Gargeya S."/>
            <person name="Fitzgerald M."/>
            <person name="Haas B."/>
            <person name="Abouelleil A."/>
            <person name="Allen A.W."/>
            <person name="Alvarado L."/>
            <person name="Arachchi H.M."/>
            <person name="Berlin A.M."/>
            <person name="Chapman S.B."/>
            <person name="Gainer-Dewar J."/>
            <person name="Goldberg J."/>
            <person name="Griggs A."/>
            <person name="Gujja S."/>
            <person name="Hansen M."/>
            <person name="Howarth C."/>
            <person name="Imamovic A."/>
            <person name="Ireland A."/>
            <person name="Larimer J."/>
            <person name="McCowan C."/>
            <person name="Murphy C."/>
            <person name="Pearson M."/>
            <person name="Poon T.W."/>
            <person name="Priest M."/>
            <person name="Roberts A."/>
            <person name="Saif S."/>
            <person name="Shea T."/>
            <person name="Sisk P."/>
            <person name="Sykes S."/>
            <person name="Wortman J."/>
            <person name="Nusbaum C."/>
            <person name="Birren B."/>
        </authorList>
    </citation>
    <scope>NUCLEOTIDE SEQUENCE [LARGE SCALE GENOMIC DNA]</scope>
    <source>
        <strain evidence="1 2">P1976</strain>
    </source>
</reference>
<evidence type="ECO:0000313" key="2">
    <source>
        <dbReference type="Proteomes" id="UP000028582"/>
    </source>
</evidence>
<dbReference type="OrthoDB" id="167947at2759"/>